<evidence type="ECO:0000313" key="10">
    <source>
        <dbReference type="Proteomes" id="UP001429100"/>
    </source>
</evidence>
<dbReference type="PRINTS" id="PR01130">
    <property type="entry name" value="DERENTRNSPRT"/>
</dbReference>
<feature type="transmembrane region" description="Helical" evidence="7">
    <location>
        <begin position="33"/>
        <end position="56"/>
    </location>
</feature>
<reference evidence="9 10" key="3">
    <citation type="submission" date="2017-10" db="EMBL/GenBank/DDBJ databases">
        <title>Consistent, comparative and evidence-based genome annotation and re-annotation for the closely-related species, Cryptosporidium parvum, C. hominis and C. tyzzeri.</title>
        <authorList>
            <person name="Baptista R.P."/>
            <person name="Li Y."/>
            <person name="Sateriale A."/>
            <person name="Striepen B."/>
            <person name="Kissinger J.C."/>
        </authorList>
    </citation>
    <scope>NUCLEOTIDE SEQUENCE [LARGE SCALE GENOMIC DNA]</scope>
    <source>
        <strain evidence="9">30976</strain>
    </source>
</reference>
<reference evidence="8" key="2">
    <citation type="submission" date="2015-08" db="EMBL/GenBank/DDBJ databases">
        <authorList>
            <person name="Babu N.S."/>
            <person name="Beckwith C.J."/>
            <person name="Beseler K.G."/>
            <person name="Brison A."/>
            <person name="Carone J.V."/>
            <person name="Caskin T.P."/>
            <person name="Diamond M."/>
            <person name="Durham M.E."/>
            <person name="Foxe J.M."/>
            <person name="Go M."/>
            <person name="Henderson B.A."/>
            <person name="Jones I.B."/>
            <person name="McGettigan J.A."/>
            <person name="Micheletti S.J."/>
            <person name="Nasrallah M.E."/>
            <person name="Ortiz D."/>
            <person name="Piller C.R."/>
            <person name="Privatt S.R."/>
            <person name="Schneider S.L."/>
            <person name="Sharp S."/>
            <person name="Smith T.C."/>
            <person name="Stanton J.D."/>
            <person name="Ullery H.E."/>
            <person name="Wilson R.J."/>
            <person name="Serrano M.G."/>
            <person name="Buck G."/>
            <person name="Lee V."/>
            <person name="Wang Y."/>
            <person name="Carvalho R."/>
            <person name="Voegtly L."/>
            <person name="Shi R."/>
            <person name="Duckworth R."/>
            <person name="Johnson A."/>
            <person name="Loviza R."/>
            <person name="Walstead R."/>
            <person name="Shah Z."/>
            <person name="Kiflezghi M."/>
            <person name="Wade K."/>
            <person name="Ball S.L."/>
            <person name="Bradley K.W."/>
            <person name="Asai D.J."/>
            <person name="Bowman C.A."/>
            <person name="Russell D.A."/>
            <person name="Pope W.H."/>
            <person name="Jacobs-Sera D."/>
            <person name="Hendrix R.W."/>
            <person name="Hatfull G.F."/>
        </authorList>
    </citation>
    <scope>NUCLEOTIDE SEQUENCE [LARGE SCALE GENOMIC DNA]</scope>
</reference>
<comment type="subcellular location">
    <subcellularLocation>
        <location evidence="1">Membrane</location>
        <topology evidence="1">Multi-pass membrane protein</topology>
    </subcellularLocation>
</comment>
<feature type="transmembrane region" description="Helical" evidence="7">
    <location>
        <begin position="131"/>
        <end position="149"/>
    </location>
</feature>
<accession>A0A0S4TCZ2</accession>
<evidence type="ECO:0000313" key="8">
    <source>
        <dbReference type="EMBL" id="CUV04372.1"/>
    </source>
</evidence>
<feature type="transmembrane region" description="Helical" evidence="7">
    <location>
        <begin position="291"/>
        <end position="310"/>
    </location>
</feature>
<evidence type="ECO:0000256" key="3">
    <source>
        <dbReference type="ARBA" id="ARBA00022448"/>
    </source>
</evidence>
<dbReference type="VEuPathDB" id="CryptoDB:Chro.20039"/>
<organism evidence="8">
    <name type="scientific">Cryptosporidium hominis</name>
    <dbReference type="NCBI Taxonomy" id="237895"/>
    <lineage>
        <taxon>Eukaryota</taxon>
        <taxon>Sar</taxon>
        <taxon>Alveolata</taxon>
        <taxon>Apicomplexa</taxon>
        <taxon>Conoidasida</taxon>
        <taxon>Coccidia</taxon>
        <taxon>Eucoccidiorida</taxon>
        <taxon>Eimeriorina</taxon>
        <taxon>Cryptosporidiidae</taxon>
        <taxon>Cryptosporidium</taxon>
    </lineage>
</organism>
<dbReference type="PANTHER" id="PTHR10332">
    <property type="entry name" value="EQUILIBRATIVE NUCLEOSIDE TRANSPORTER"/>
    <property type="match status" value="1"/>
</dbReference>
<dbReference type="InterPro" id="IPR002259">
    <property type="entry name" value="Eqnu_transpt"/>
</dbReference>
<evidence type="ECO:0000256" key="1">
    <source>
        <dbReference type="ARBA" id="ARBA00004141"/>
    </source>
</evidence>
<feature type="transmembrane region" description="Helical" evidence="7">
    <location>
        <begin position="425"/>
        <end position="446"/>
    </location>
</feature>
<keyword evidence="3" id="KW-0813">Transport</keyword>
<dbReference type="AlphaFoldDB" id="A0A0S4TCZ2"/>
<dbReference type="GO" id="GO:0005886">
    <property type="term" value="C:plasma membrane"/>
    <property type="evidence" value="ECO:0007669"/>
    <property type="project" value="TreeGrafter"/>
</dbReference>
<dbReference type="VEuPathDB" id="CryptoDB:ChTU502y2012_387g0320"/>
<dbReference type="Proteomes" id="UP001429100">
    <property type="component" value="Unassembled WGS sequence"/>
</dbReference>
<evidence type="ECO:0000256" key="4">
    <source>
        <dbReference type="ARBA" id="ARBA00022692"/>
    </source>
</evidence>
<dbReference type="OrthoDB" id="427043at2759"/>
<proteinExistence type="inferred from homology"/>
<dbReference type="EMBL" id="LN877948">
    <property type="protein sequence ID" value="CUV04372.1"/>
    <property type="molecule type" value="Genomic_DNA"/>
</dbReference>
<evidence type="ECO:0000256" key="2">
    <source>
        <dbReference type="ARBA" id="ARBA00007965"/>
    </source>
</evidence>
<name>A0A0S4TCZ2_CRYHO</name>
<evidence type="ECO:0000256" key="7">
    <source>
        <dbReference type="SAM" id="Phobius"/>
    </source>
</evidence>
<evidence type="ECO:0000313" key="9">
    <source>
        <dbReference type="EMBL" id="PPS93601.1"/>
    </source>
</evidence>
<feature type="transmembrane region" description="Helical" evidence="7">
    <location>
        <begin position="383"/>
        <end position="405"/>
    </location>
</feature>
<feature type="transmembrane region" description="Helical" evidence="7">
    <location>
        <begin position="103"/>
        <end position="124"/>
    </location>
</feature>
<feature type="transmembrane region" description="Helical" evidence="7">
    <location>
        <begin position="77"/>
        <end position="97"/>
    </location>
</feature>
<dbReference type="Pfam" id="PF01733">
    <property type="entry name" value="Nucleoside_tran"/>
    <property type="match status" value="1"/>
</dbReference>
<protein>
    <submittedName>
        <fullName evidence="9">Equilibrative nucleoside transporter</fullName>
    </submittedName>
</protein>
<reference evidence="9 10" key="1">
    <citation type="submission" date="2014-11" db="EMBL/GenBank/DDBJ databases">
        <title>Comparative genomic analysis of Cryptosporidium hominis reveals occurrence of genetic recombination in virulent subtypes.</title>
        <authorList>
            <person name="Guo Y."/>
            <person name="Tang K."/>
            <person name="Frace M."/>
            <person name="Li N."/>
            <person name="Roellig D.M."/>
            <person name="Sammons S."/>
            <person name="Knipe K."/>
            <person name="Rowe L."/>
            <person name="Feng Y."/>
            <person name="Xiao L."/>
        </authorList>
    </citation>
    <scope>NUCLEOTIDE SEQUENCE [LARGE SCALE GENOMIC DNA]</scope>
    <source>
        <strain evidence="9">30976</strain>
    </source>
</reference>
<evidence type="ECO:0000256" key="6">
    <source>
        <dbReference type="ARBA" id="ARBA00023136"/>
    </source>
</evidence>
<comment type="similarity">
    <text evidence="2">Belongs to the SLC29A/ENT transporter (TC 2.A.57) family.</text>
</comment>
<feature type="transmembrane region" description="Helical" evidence="7">
    <location>
        <begin position="198"/>
        <end position="218"/>
    </location>
</feature>
<dbReference type="Proteomes" id="UP000199752">
    <property type="component" value="Chromosome 2"/>
</dbReference>
<sequence>MKSERLENSSTASIPYFTSLFQSGRLIPKRERLYARFVFITFGIASLFMWNTYLSCYGILNKQLFPGMGFIQYVQTSYMTSVFIGNLTMVFGLTHIFDPHHCTVIFNCVGALQSSIICLSVWLLHGTHLGCSLNILIAGFVAFSCAILIPETFTLAAIMPESFCSDVSLGQSFSGAITFTLTIILDIFIPHDIQGRKLLVAVMFALSTVISLFAAFLAQSLTKSPWCYSAIAEIRRKSNSSTLMSVNQYRNDSQLSYEDSLVSVPISLETENSFECRSTHLEVTRQIWPQLYNIFMSFMVTLAVFPTICAEWDTFLPEKYSNILMVILVGMFHLGDMLGRHVPKFGFTIPPSLLWILTTSRLAFIPLYAAIKNASYDSFLASIWTKIIVQFFLAFTNGLSAYLAFIYGPETVYFRHNKEKASFLLAIYNVAGMTAGSWLMNLLVWVKYF</sequence>
<keyword evidence="5 7" id="KW-1133">Transmembrane helix</keyword>
<evidence type="ECO:0000256" key="5">
    <source>
        <dbReference type="ARBA" id="ARBA00022989"/>
    </source>
</evidence>
<gene>
    <name evidence="8" type="ORF">CHUDEA2_310</name>
    <name evidence="9" type="ORF">GY17_00003657</name>
</gene>
<feature type="transmembrane region" description="Helical" evidence="7">
    <location>
        <begin position="169"/>
        <end position="189"/>
    </location>
</feature>
<dbReference type="PANTHER" id="PTHR10332:SF10">
    <property type="entry name" value="EQUILIBRATIVE NUCLEOSIDE TRANSPORTER 4"/>
    <property type="match status" value="1"/>
</dbReference>
<dbReference type="EMBL" id="JTAI01000036">
    <property type="protein sequence ID" value="PPS93601.1"/>
    <property type="molecule type" value="Genomic_DNA"/>
</dbReference>
<dbReference type="GO" id="GO:0005337">
    <property type="term" value="F:nucleoside transmembrane transporter activity"/>
    <property type="evidence" value="ECO:0007669"/>
    <property type="project" value="InterPro"/>
</dbReference>
<keyword evidence="4 7" id="KW-0812">Transmembrane</keyword>
<keyword evidence="10" id="KW-1185">Reference proteome</keyword>
<dbReference type="VEuPathDB" id="CryptoDB:GY17_00003657"/>
<feature type="transmembrane region" description="Helical" evidence="7">
    <location>
        <begin position="352"/>
        <end position="371"/>
    </location>
</feature>
<dbReference type="VEuPathDB" id="CryptoDB:CHUDEA2_310"/>
<keyword evidence="6 7" id="KW-0472">Membrane</keyword>